<feature type="domain" description="AMP-binding enzyme C-terminal" evidence="6">
    <location>
        <begin position="563"/>
        <end position="635"/>
    </location>
</feature>
<dbReference type="InParanoid" id="C5L1Z8"/>
<proteinExistence type="inferred from homology"/>
<protein>
    <submittedName>
        <fullName evidence="7">Acetyl-coenzyme A synthetase, putative</fullName>
    </submittedName>
</protein>
<keyword evidence="3" id="KW-0547">Nucleotide-binding</keyword>
<dbReference type="InterPro" id="IPR000873">
    <property type="entry name" value="AMP-dep_synth/lig_dom"/>
</dbReference>
<evidence type="ECO:0000256" key="4">
    <source>
        <dbReference type="ARBA" id="ARBA00022840"/>
    </source>
</evidence>
<dbReference type="NCBIfam" id="TIGR01217">
    <property type="entry name" value="ac_ac_CoA_syn"/>
    <property type="match status" value="1"/>
</dbReference>
<dbReference type="OMA" id="MPNTWQT"/>
<dbReference type="Pfam" id="PF13193">
    <property type="entry name" value="AMP-binding_C"/>
    <property type="match status" value="1"/>
</dbReference>
<evidence type="ECO:0000256" key="3">
    <source>
        <dbReference type="ARBA" id="ARBA00022741"/>
    </source>
</evidence>
<dbReference type="PROSITE" id="PS00455">
    <property type="entry name" value="AMP_BINDING"/>
    <property type="match status" value="1"/>
</dbReference>
<keyword evidence="8" id="KW-1185">Reference proteome</keyword>
<dbReference type="PANTHER" id="PTHR42921">
    <property type="entry name" value="ACETOACETYL-COA SYNTHETASE"/>
    <property type="match status" value="1"/>
</dbReference>
<dbReference type="OrthoDB" id="10253869at2759"/>
<dbReference type="PANTHER" id="PTHR42921:SF1">
    <property type="entry name" value="ACETOACETYL-COA SYNTHETASE"/>
    <property type="match status" value="1"/>
</dbReference>
<dbReference type="InterPro" id="IPR025110">
    <property type="entry name" value="AMP-bd_C"/>
</dbReference>
<dbReference type="GeneID" id="9065608"/>
<dbReference type="SUPFAM" id="SSF56801">
    <property type="entry name" value="Acetyl-CoA synthetase-like"/>
    <property type="match status" value="1"/>
</dbReference>
<evidence type="ECO:0000313" key="7">
    <source>
        <dbReference type="EMBL" id="EER09267.1"/>
    </source>
</evidence>
<dbReference type="InterPro" id="IPR042099">
    <property type="entry name" value="ANL_N_sf"/>
</dbReference>
<accession>C5L1Z8</accession>
<dbReference type="RefSeq" id="XP_002777451.1">
    <property type="nucleotide sequence ID" value="XM_002777405.1"/>
</dbReference>
<sequence>MERLKLVSQHVTSPESAPVLWRPKESYARTTKMRKFRQLVQQKFDSDVDGYEALHKWSVENLGLFWSVCWDFVGMIGEKNSAALENEKDMVGSCFFPRSYVNLAENCLRPSKNTVACIFNGEGHASRTITRHELRGMVSILQQAFVAKGIQKGDRVCGVTANTPETIAVMLALASLGAIWSSVSPDFGASGVVERFEQVSPKMIFLADGYYVKGKWMGEEVATTAREIVHLLGFDNDLDKVVVLPFKRSGAKRTRLPYQTLRAFLGGFKPRRVEYAKTAFNDPVFIMFSSGTTGKPKCIVHKHGCLLQLMKEHQLHCDIRPGDKAFYYTTTAWMMWQWLTTMLASEATILLYDGNPFYPNPAVLPKLCKTHGVKFFGVSAKYIDALRKSLERDPKLLSQLNMDQVRMISSTGSPLVPENYDFLYRHWPHICVSSISGGTDIISTFMLGNPDGVVRRGQIQCRGLGMAVEVWDDSGRPARPGATGELVCTKPFPSQPWGFWGDDANKTKYRGAYFNSEFGPNVWYHGDFCALYAEGGLAVFGRSDATLNPGGVRIGTADIYKVVEHMPEITEALCCGVSRSGDVIIALFVVLHAGVTLDNDLRAKIRREIQNSCTRHHVPGIIEQVTDIPRTKNGKIVELAVREVLHHRKVKNVSALANPQVLKEFEKFAI</sequence>
<dbReference type="InterPro" id="IPR020845">
    <property type="entry name" value="AMP-binding_CS"/>
</dbReference>
<reference evidence="7 8" key="1">
    <citation type="submission" date="2008-07" db="EMBL/GenBank/DDBJ databases">
        <authorList>
            <person name="El-Sayed N."/>
            <person name="Caler E."/>
            <person name="Inman J."/>
            <person name="Amedeo P."/>
            <person name="Hass B."/>
            <person name="Wortman J."/>
        </authorList>
    </citation>
    <scope>NUCLEOTIDE SEQUENCE [LARGE SCALE GENOMIC DNA]</scope>
    <source>
        <strain evidence="8">ATCC 50983 / TXsc</strain>
    </source>
</reference>
<keyword evidence="2" id="KW-0436">Ligase</keyword>
<dbReference type="GO" id="GO:0006629">
    <property type="term" value="P:lipid metabolic process"/>
    <property type="evidence" value="ECO:0007669"/>
    <property type="project" value="InterPro"/>
</dbReference>
<gene>
    <name evidence="7" type="ORF">Pmar_PMAR013493</name>
</gene>
<evidence type="ECO:0000313" key="8">
    <source>
        <dbReference type="Proteomes" id="UP000007800"/>
    </source>
</evidence>
<dbReference type="InterPro" id="IPR045851">
    <property type="entry name" value="AMP-bd_C_sf"/>
</dbReference>
<dbReference type="InterPro" id="IPR005914">
    <property type="entry name" value="Acac_CoA_synth"/>
</dbReference>
<dbReference type="GO" id="GO:0005524">
    <property type="term" value="F:ATP binding"/>
    <property type="evidence" value="ECO:0007669"/>
    <property type="project" value="UniProtKB-KW"/>
</dbReference>
<name>C5L1Z8_PERM5</name>
<dbReference type="GO" id="GO:0030729">
    <property type="term" value="F:acetoacetate-CoA ligase activity"/>
    <property type="evidence" value="ECO:0007669"/>
    <property type="project" value="InterPro"/>
</dbReference>
<organism evidence="8">
    <name type="scientific">Perkinsus marinus (strain ATCC 50983 / TXsc)</name>
    <dbReference type="NCBI Taxonomy" id="423536"/>
    <lineage>
        <taxon>Eukaryota</taxon>
        <taxon>Sar</taxon>
        <taxon>Alveolata</taxon>
        <taxon>Perkinsozoa</taxon>
        <taxon>Perkinsea</taxon>
        <taxon>Perkinsida</taxon>
        <taxon>Perkinsidae</taxon>
        <taxon>Perkinsus</taxon>
    </lineage>
</organism>
<dbReference type="AlphaFoldDB" id="C5L1Z8"/>
<dbReference type="Gene3D" id="3.40.50.12780">
    <property type="entry name" value="N-terminal domain of ligase-like"/>
    <property type="match status" value="1"/>
</dbReference>
<keyword evidence="4" id="KW-0067">ATP-binding</keyword>
<evidence type="ECO:0000256" key="2">
    <source>
        <dbReference type="ARBA" id="ARBA00022598"/>
    </source>
</evidence>
<dbReference type="EMBL" id="GG678487">
    <property type="protein sequence ID" value="EER09267.1"/>
    <property type="molecule type" value="Genomic_DNA"/>
</dbReference>
<dbReference type="Pfam" id="PF00501">
    <property type="entry name" value="AMP-binding"/>
    <property type="match status" value="1"/>
</dbReference>
<dbReference type="Proteomes" id="UP000007800">
    <property type="component" value="Unassembled WGS sequence"/>
</dbReference>
<evidence type="ECO:0000259" key="5">
    <source>
        <dbReference type="Pfam" id="PF00501"/>
    </source>
</evidence>
<dbReference type="Gene3D" id="3.30.300.30">
    <property type="match status" value="1"/>
</dbReference>
<dbReference type="NCBIfam" id="NF002937">
    <property type="entry name" value="PRK03584.1"/>
    <property type="match status" value="1"/>
</dbReference>
<evidence type="ECO:0000259" key="6">
    <source>
        <dbReference type="Pfam" id="PF13193"/>
    </source>
</evidence>
<evidence type="ECO:0000256" key="1">
    <source>
        <dbReference type="ARBA" id="ARBA00006432"/>
    </source>
</evidence>
<comment type="similarity">
    <text evidence="1">Belongs to the ATP-dependent AMP-binding enzyme family.</text>
</comment>
<feature type="domain" description="AMP-dependent synthetase/ligase" evidence="5">
    <location>
        <begin position="112"/>
        <end position="491"/>
    </location>
</feature>